<dbReference type="PANTHER" id="PTHR47679:SF2">
    <property type="entry name" value="C-TERMINAL OF ROC (COR) DOMAIN-CONTAINING PROTEIN"/>
    <property type="match status" value="1"/>
</dbReference>
<feature type="compositionally biased region" description="Polar residues" evidence="2">
    <location>
        <begin position="125"/>
        <end position="138"/>
    </location>
</feature>
<dbReference type="Proteomes" id="UP000507470">
    <property type="component" value="Unassembled WGS sequence"/>
</dbReference>
<feature type="signal peptide" evidence="3">
    <location>
        <begin position="1"/>
        <end position="27"/>
    </location>
</feature>
<protein>
    <recommendedName>
        <fullName evidence="4">COR domain-containing protein</fullName>
    </recommendedName>
</protein>
<dbReference type="AlphaFoldDB" id="A0A6J8AWG3"/>
<feature type="chain" id="PRO_5026862210" description="COR domain-containing protein" evidence="3">
    <location>
        <begin position="28"/>
        <end position="1074"/>
    </location>
</feature>
<accession>A0A6J8AWG3</accession>
<dbReference type="Pfam" id="PF16095">
    <property type="entry name" value="COR-A"/>
    <property type="match status" value="1"/>
</dbReference>
<reference evidence="5 6" key="1">
    <citation type="submission" date="2020-06" db="EMBL/GenBank/DDBJ databases">
        <authorList>
            <person name="Li R."/>
            <person name="Bekaert M."/>
        </authorList>
    </citation>
    <scope>NUCLEOTIDE SEQUENCE [LARGE SCALE GENOMIC DNA]</scope>
    <source>
        <strain evidence="6">wild</strain>
    </source>
</reference>
<dbReference type="Gene3D" id="3.30.70.1390">
    <property type="entry name" value="ROC domain from the Parkinson's disease-associated leucine-rich repeat kinase 2"/>
    <property type="match status" value="1"/>
</dbReference>
<evidence type="ECO:0000313" key="6">
    <source>
        <dbReference type="Proteomes" id="UP000507470"/>
    </source>
</evidence>
<feature type="region of interest" description="Disordered" evidence="2">
    <location>
        <begin position="259"/>
        <end position="294"/>
    </location>
</feature>
<evidence type="ECO:0000256" key="2">
    <source>
        <dbReference type="SAM" id="MobiDB-lite"/>
    </source>
</evidence>
<feature type="region of interest" description="Disordered" evidence="2">
    <location>
        <begin position="111"/>
        <end position="138"/>
    </location>
</feature>
<organism evidence="5 6">
    <name type="scientific">Mytilus coruscus</name>
    <name type="common">Sea mussel</name>
    <dbReference type="NCBI Taxonomy" id="42192"/>
    <lineage>
        <taxon>Eukaryota</taxon>
        <taxon>Metazoa</taxon>
        <taxon>Spiralia</taxon>
        <taxon>Lophotrochozoa</taxon>
        <taxon>Mollusca</taxon>
        <taxon>Bivalvia</taxon>
        <taxon>Autobranchia</taxon>
        <taxon>Pteriomorphia</taxon>
        <taxon>Mytilida</taxon>
        <taxon>Mytiloidea</taxon>
        <taxon>Mytilidae</taxon>
        <taxon>Mytilinae</taxon>
        <taxon>Mytilus</taxon>
    </lineage>
</organism>
<dbReference type="InterPro" id="IPR032171">
    <property type="entry name" value="COR-A"/>
</dbReference>
<dbReference type="SUPFAM" id="SSF52540">
    <property type="entry name" value="P-loop containing nucleoside triphosphate hydrolases"/>
    <property type="match status" value="1"/>
</dbReference>
<gene>
    <name evidence="5" type="ORF">MCOR_12306</name>
</gene>
<evidence type="ECO:0000256" key="1">
    <source>
        <dbReference type="ARBA" id="ARBA00022737"/>
    </source>
</evidence>
<feature type="compositionally biased region" description="Basic and acidic residues" evidence="2">
    <location>
        <begin position="273"/>
        <end position="288"/>
    </location>
</feature>
<proteinExistence type="predicted"/>
<evidence type="ECO:0000313" key="5">
    <source>
        <dbReference type="EMBL" id="CAC5375220.1"/>
    </source>
</evidence>
<keyword evidence="3" id="KW-0732">Signal</keyword>
<name>A0A6J8AWG3_MYTCO</name>
<dbReference type="OrthoDB" id="6088889at2759"/>
<evidence type="ECO:0000259" key="4">
    <source>
        <dbReference type="Pfam" id="PF16095"/>
    </source>
</evidence>
<evidence type="ECO:0000256" key="3">
    <source>
        <dbReference type="SAM" id="SignalP"/>
    </source>
</evidence>
<dbReference type="InterPro" id="IPR027417">
    <property type="entry name" value="P-loop_NTPase"/>
</dbReference>
<keyword evidence="1" id="KW-0677">Repeat</keyword>
<feature type="compositionally biased region" description="Basic and acidic residues" evidence="2">
    <location>
        <begin position="111"/>
        <end position="123"/>
    </location>
</feature>
<sequence>MEDLTDVLKVGKFLLLVWLVEIVSVKALSVSQSDADCCESSVVVDRKVSCFTLSEVAISRSLRQSEGKSLNMNDNADKWRGKFVSGIVLDVSAEVISSSLPVGGTSTGFELDGKLTDRDEKSSDIPASQDFTSSTADSSHCIPFLSLNEITLANDLDIIDRIEVVNDALLEHGEIPRDEVIYIRSENDQGLVQDKDLPNQYSSSLDDIRKADVFIEKQTKTKGTKETFPVIPRESAEEAQRRAKQVATPLIDQLETIENSSDEHMVPLNESPDSAKEKGEFSHAESHSKPHIKSQEIGTTTEVVKDRGIIGKLKKLFGVQKDVTEIKVSMTKDKFLKESIKAGKKKLHQKKIAPVIIWDFGGQDVFYSTHQTFLTYRAIYLIVLDGSRTLDDPCPFEQYLPGKSGGKTARDYLRFWINTIVTYCKGSGPGFPKIMIVLTHKDKLEAEEVEPRRQQIFHDIEMMFSGSLLQSHLVIKEQIFVNAKNKCDPEMAKIKKIIIEQSMEQPTWGQKLPKCFIPLELEFDSLLSRNIPLITMKQMKKINSLQPVRPLTEQELKVFLKFQHSVGRILYFDEANLDQHIILSPTHLIDAFKSIVTDRRFCEGDRMRQESWDLMSRTGIMEKKSIEDIWKKKRYNKFQDHKEYLLGVMTHLDILVEPKRYDKTQKRIPAEFYYVASMVRSNDTTGYLMSPTFTQSNIAIAFSHSSSMIPPALSFRFISYCLSIFAVKKYGQKDDEMLFHRSAVFNIDQSLDMCVNCDDEIIVVRLAHLQNRTLIMRDLASSIRECLAVALEKISQLYVKTSSTDFVASKSSFRLSLCCSSFNDPCLLPISTLQEQDGSWICPKHGIEHTKDMMSWAIQKEEVQCRTACPVTDTEFLDQTPSDIHLRRLSMQYSINETKELANHLGMENQTWDDMYVTFGEEPERLKFEALLRSVQCSNLTFNNIKQAVEFGKIQTIHSLCKVVRGNPIDFEQEPEKWDLVPTEEHLDRVAPLVGNNSLPFLVELGLEFRTWEEIKYRQRERDLVKLNRHILQEWKSNFCSLHNIRPSLRDIGKAFNNIGKNIRIIENVLADLL</sequence>
<dbReference type="PANTHER" id="PTHR47679">
    <property type="entry name" value="PROTEIN TORNADO 1"/>
    <property type="match status" value="1"/>
</dbReference>
<feature type="domain" description="COR" evidence="4">
    <location>
        <begin position="524"/>
        <end position="660"/>
    </location>
</feature>
<dbReference type="EMBL" id="CACVKT020002126">
    <property type="protein sequence ID" value="CAC5375220.1"/>
    <property type="molecule type" value="Genomic_DNA"/>
</dbReference>
<dbReference type="Gene3D" id="3.40.50.300">
    <property type="entry name" value="P-loop containing nucleotide triphosphate hydrolases"/>
    <property type="match status" value="1"/>
</dbReference>
<dbReference type="Pfam" id="PF08477">
    <property type="entry name" value="Roc"/>
    <property type="match status" value="1"/>
</dbReference>
<keyword evidence="6" id="KW-1185">Reference proteome</keyword>